<protein>
    <submittedName>
        <fullName evidence="1">Uncharacterized protein</fullName>
    </submittedName>
</protein>
<evidence type="ECO:0000313" key="2">
    <source>
        <dbReference type="Proteomes" id="UP001501237"/>
    </source>
</evidence>
<organism evidence="1 2">
    <name type="scientific">Actinocorallia longicatena</name>
    <dbReference type="NCBI Taxonomy" id="111803"/>
    <lineage>
        <taxon>Bacteria</taxon>
        <taxon>Bacillati</taxon>
        <taxon>Actinomycetota</taxon>
        <taxon>Actinomycetes</taxon>
        <taxon>Streptosporangiales</taxon>
        <taxon>Thermomonosporaceae</taxon>
        <taxon>Actinocorallia</taxon>
    </lineage>
</organism>
<evidence type="ECO:0000313" key="1">
    <source>
        <dbReference type="EMBL" id="GAA3207077.1"/>
    </source>
</evidence>
<keyword evidence="2" id="KW-1185">Reference proteome</keyword>
<accession>A0ABP6Q990</accession>
<sequence length="100" mass="10601">MQQASLKTRSKIQYLANSEVKSTNALPYLGTLIQTRCNLIIGVGATQTTAVSSGARTYPKLRFAVVGAASETRNVSSISADPATLVDQVEELVAVSSQQE</sequence>
<dbReference type="Gene3D" id="3.40.50.2300">
    <property type="match status" value="1"/>
</dbReference>
<dbReference type="Proteomes" id="UP001501237">
    <property type="component" value="Unassembled WGS sequence"/>
</dbReference>
<gene>
    <name evidence="1" type="ORF">GCM10010468_22980</name>
</gene>
<reference evidence="2" key="1">
    <citation type="journal article" date="2019" name="Int. J. Syst. Evol. Microbiol.">
        <title>The Global Catalogue of Microorganisms (GCM) 10K type strain sequencing project: providing services to taxonomists for standard genome sequencing and annotation.</title>
        <authorList>
            <consortium name="The Broad Institute Genomics Platform"/>
            <consortium name="The Broad Institute Genome Sequencing Center for Infectious Disease"/>
            <person name="Wu L."/>
            <person name="Ma J."/>
        </authorList>
    </citation>
    <scope>NUCLEOTIDE SEQUENCE [LARGE SCALE GENOMIC DNA]</scope>
    <source>
        <strain evidence="2">JCM 9377</strain>
    </source>
</reference>
<name>A0ABP6Q990_9ACTN</name>
<proteinExistence type="predicted"/>
<dbReference type="EMBL" id="BAAAUV010000005">
    <property type="protein sequence ID" value="GAA3207077.1"/>
    <property type="molecule type" value="Genomic_DNA"/>
</dbReference>
<comment type="caution">
    <text evidence="1">The sequence shown here is derived from an EMBL/GenBank/DDBJ whole genome shotgun (WGS) entry which is preliminary data.</text>
</comment>